<comment type="caution">
    <text evidence="2">The sequence shown here is derived from an EMBL/GenBank/DDBJ whole genome shotgun (WGS) entry which is preliminary data.</text>
</comment>
<evidence type="ECO:0000313" key="3">
    <source>
        <dbReference type="Proteomes" id="UP000054051"/>
    </source>
</evidence>
<name>G2J7E4_9BURK</name>
<feature type="domain" description="Anti-CBASS protein Acb1-like N-terminal" evidence="1">
    <location>
        <begin position="39"/>
        <end position="390"/>
    </location>
</feature>
<proteinExistence type="predicted"/>
<gene>
    <name evidence="2" type="ORF">CAGGBEG34_130002</name>
</gene>
<dbReference type="eggNOG" id="COG3567">
    <property type="taxonomic scope" value="Bacteria"/>
</dbReference>
<dbReference type="STRING" id="1070319.CAGGBEG34_130002"/>
<dbReference type="AlphaFoldDB" id="G2J7E4"/>
<protein>
    <submittedName>
        <fullName evidence="2">Putative Phage-associated protein, HI1409 family</fullName>
    </submittedName>
</protein>
<dbReference type="RefSeq" id="WP_006681982.1">
    <property type="nucleotide sequence ID" value="NZ_CAFB01000029.1"/>
</dbReference>
<dbReference type="NCBIfam" id="TIGR01555">
    <property type="entry name" value="phge_rel_HI1409"/>
    <property type="match status" value="1"/>
</dbReference>
<dbReference type="Pfam" id="PF06381">
    <property type="entry name" value="Phage_portal_3"/>
    <property type="match status" value="1"/>
</dbReference>
<organism evidence="2 3">
    <name type="scientific">Candidatus Glomeribacter gigasporarum BEG34</name>
    <dbReference type="NCBI Taxonomy" id="1070319"/>
    <lineage>
        <taxon>Bacteria</taxon>
        <taxon>Pseudomonadati</taxon>
        <taxon>Pseudomonadota</taxon>
        <taxon>Betaproteobacteria</taxon>
        <taxon>Burkholderiales</taxon>
        <taxon>Burkholderiaceae</taxon>
        <taxon>Candidatus Glomeribacter</taxon>
    </lineage>
</organism>
<dbReference type="InterPro" id="IPR006445">
    <property type="entry name" value="Phage-assoc_HI1409"/>
</dbReference>
<dbReference type="InterPro" id="IPR024459">
    <property type="entry name" value="Acb1-like_N"/>
</dbReference>
<dbReference type="OrthoDB" id="2019396at2"/>
<evidence type="ECO:0000313" key="2">
    <source>
        <dbReference type="EMBL" id="CCD28689.1"/>
    </source>
</evidence>
<dbReference type="EMBL" id="CAFB01000029">
    <property type="protein sequence ID" value="CCD28689.1"/>
    <property type="molecule type" value="Genomic_DNA"/>
</dbReference>
<dbReference type="Proteomes" id="UP000054051">
    <property type="component" value="Unassembled WGS sequence"/>
</dbReference>
<sequence length="446" mass="49509">MIRTQDGFTNFEASLGFGADNLSSHARYTLNPQSRNGQQLATAYRGSWIVGKAIDAPAEDMTRAGIDLSGIEPEAIEALDLAFQRLALWERLSDTIKWARLYGGAIAVMLIEGQDFREPLRIDRMGRNQLKGLRVLDRWMVQPSLHERVTAYGPDLGLPKYYQLLVSDAGIPATRIHHSRVLRMEGVDLPYFERQRENDWGLSVLEPLWDRLVAFDSTTAGAAQLVYKAHLRTLKIEGLRGVLAQGGPAEKALFKHVDLIKQRQTIEGLTLIDAKDEFQAHPYVFSGLSDMLIQFGQQLAGALGIPLVRLFGQSPAGLNATGESDIRTYYDDIHQKQERRLRSPIHRLLEVLSMSELGQPHADSLRFEFRPLWQLSGHEKAEIAQKSVSSIVEALEAGLLDRASAMKELRGLSHETGLFGSVDDAQIAAAEEAPPPVMEAYAHAGA</sequence>
<accession>G2J7E4</accession>
<reference evidence="2 3" key="1">
    <citation type="submission" date="2011-08" db="EMBL/GenBank/DDBJ databases">
        <title>The genome of the obligate endobacterium of an arbuscular mycorrhizal fungus reveals an interphylum network of nutritional interactions.</title>
        <authorList>
            <person name="Ghignone S."/>
            <person name="Salvioli A."/>
            <person name="Anca I."/>
            <person name="Lumini E."/>
            <person name="Ortu G."/>
            <person name="Petiti L."/>
            <person name="Cruveiller S."/>
            <person name="Bianciotto V."/>
            <person name="Piffanelli P."/>
            <person name="Lanfranco L."/>
            <person name="Bonfante P."/>
        </authorList>
    </citation>
    <scope>NUCLEOTIDE SEQUENCE [LARGE SCALE GENOMIC DNA]</scope>
    <source>
        <strain evidence="2 3">BEG34</strain>
    </source>
</reference>
<evidence type="ECO:0000259" key="1">
    <source>
        <dbReference type="Pfam" id="PF06381"/>
    </source>
</evidence>
<keyword evidence="3" id="KW-1185">Reference proteome</keyword>